<dbReference type="OrthoDB" id="1748564at2759"/>
<reference evidence="5" key="2">
    <citation type="submission" date="2014-02" db="EMBL/GenBank/DDBJ databases">
        <title>Complete DNA sequence of /Kuraishia capsulata/ illustrates novel genomic features among budding yeasts (/Saccharomycotina/).</title>
        <authorList>
            <person name="Morales L."/>
            <person name="Noel B."/>
            <person name="Porcel B."/>
            <person name="Marcet-Houben M."/>
            <person name="Hullo M-F."/>
            <person name="Sacerdot C."/>
            <person name="Tekaia F."/>
            <person name="Leh-Louis V."/>
            <person name="Despons L."/>
            <person name="Khanna V."/>
            <person name="Aury J-M."/>
            <person name="Barbe V."/>
            <person name="Couloux A."/>
            <person name="Labadie K."/>
            <person name="Pelletier E."/>
            <person name="Souciet J-L."/>
            <person name="Boekhout T."/>
            <person name="Gabaldon T."/>
            <person name="Wincker P."/>
            <person name="Dujon B."/>
        </authorList>
    </citation>
    <scope>NUCLEOTIDE SEQUENCE</scope>
    <source>
        <strain evidence="5">CBS 1993</strain>
    </source>
</reference>
<feature type="coiled-coil region" evidence="2">
    <location>
        <begin position="74"/>
        <end position="101"/>
    </location>
</feature>
<dbReference type="RefSeq" id="XP_022458871.1">
    <property type="nucleotide sequence ID" value="XM_022603136.1"/>
</dbReference>
<gene>
    <name evidence="5" type="ORF">KUCA_T00002849001</name>
</gene>
<keyword evidence="6" id="KW-1185">Reference proteome</keyword>
<organism evidence="5 6">
    <name type="scientific">Kuraishia capsulata CBS 1993</name>
    <dbReference type="NCBI Taxonomy" id="1382522"/>
    <lineage>
        <taxon>Eukaryota</taxon>
        <taxon>Fungi</taxon>
        <taxon>Dikarya</taxon>
        <taxon>Ascomycota</taxon>
        <taxon>Saccharomycotina</taxon>
        <taxon>Pichiomycetes</taxon>
        <taxon>Pichiales</taxon>
        <taxon>Pichiaceae</taxon>
        <taxon>Kuraishia</taxon>
    </lineage>
</organism>
<feature type="compositionally biased region" description="Basic and acidic residues" evidence="3">
    <location>
        <begin position="571"/>
        <end position="585"/>
    </location>
</feature>
<evidence type="ECO:0000259" key="4">
    <source>
        <dbReference type="Pfam" id="PF06428"/>
    </source>
</evidence>
<evidence type="ECO:0000256" key="1">
    <source>
        <dbReference type="ARBA" id="ARBA00023054"/>
    </source>
</evidence>
<dbReference type="Proteomes" id="UP000019384">
    <property type="component" value="Unassembled WGS sequence"/>
</dbReference>
<evidence type="ECO:0000313" key="5">
    <source>
        <dbReference type="EMBL" id="CDK26875.1"/>
    </source>
</evidence>
<dbReference type="GO" id="GO:0070319">
    <property type="term" value="C:Golgi to plasma membrane transport vesicle"/>
    <property type="evidence" value="ECO:0007669"/>
    <property type="project" value="TreeGrafter"/>
</dbReference>
<dbReference type="EMBL" id="HG793127">
    <property type="protein sequence ID" value="CDK26875.1"/>
    <property type="molecule type" value="Genomic_DNA"/>
</dbReference>
<dbReference type="GO" id="GO:0006887">
    <property type="term" value="P:exocytosis"/>
    <property type="evidence" value="ECO:0007669"/>
    <property type="project" value="TreeGrafter"/>
</dbReference>
<dbReference type="Gene3D" id="6.10.140.910">
    <property type="match status" value="1"/>
</dbReference>
<dbReference type="GeneID" id="34520259"/>
<feature type="compositionally biased region" description="Acidic residues" evidence="3">
    <location>
        <begin position="597"/>
        <end position="609"/>
    </location>
</feature>
<dbReference type="HOGENOM" id="CLU_444134_0_0_1"/>
<dbReference type="STRING" id="1382522.W6MW44"/>
<evidence type="ECO:0000256" key="2">
    <source>
        <dbReference type="SAM" id="Coils"/>
    </source>
</evidence>
<name>W6MW44_9ASCO</name>
<evidence type="ECO:0000313" key="6">
    <source>
        <dbReference type="Proteomes" id="UP000019384"/>
    </source>
</evidence>
<dbReference type="GO" id="GO:0051286">
    <property type="term" value="C:cell tip"/>
    <property type="evidence" value="ECO:0007669"/>
    <property type="project" value="TreeGrafter"/>
</dbReference>
<dbReference type="PANTHER" id="PTHR14430">
    <property type="entry name" value="RABIN3-RELATED"/>
    <property type="match status" value="1"/>
</dbReference>
<dbReference type="PANTHER" id="PTHR14430:SF0">
    <property type="entry name" value="SEC2P DOMAIN-CONTAINING PROTEIN"/>
    <property type="match status" value="1"/>
</dbReference>
<reference evidence="5" key="1">
    <citation type="submission" date="2013-12" db="EMBL/GenBank/DDBJ databases">
        <authorList>
            <person name="Genoscope - CEA"/>
        </authorList>
    </citation>
    <scope>NUCLEOTIDE SEQUENCE</scope>
    <source>
        <strain evidence="5">CBS 1993</strain>
    </source>
</reference>
<sequence>MADLALDNDRVSQEVSSLSTRLMQSMETQMNMETEIRGLRKAVESSRLELETLRPVAQRVEAAETESVALAAKLLEETKRREEAESEARKLGAEVEELSASVFDEANNMVSNANREKHDFKTRNEKLLATLTEKDELIVVLRTELASLKEVLRESEDAQTNKRRSTFLDSPFASTTDLGTGSVLVGASGKDNGESSSGLPLSAGPLESYNNALVYSPTYNLLRFDLTEYKDFCDMVRFLNERIVKTYEYAVMKDLVFFKRVMLEDVENTLRLDTAPGVRYFHKKTVIGALVEGRVVIEPISGVNELWRPGHRKPAENVTDAPESAPEAPATSEPDSEVLTATSELKDNLFSYPKDSPPVATLSNCALCGEDRNEKLDHARMYNLKIYSKRPVKQEAITEFTHTYSLCGCCLMRVRRTCELFALLRNINNAYRTKIYDFSTSVGYTKAWFALSKIRARMFWARVGIWEDDKSETMFESISMPGTPAFTKQPWVASPDLSRQPTDKSEAVASLQALDTAATIKAGDAEIVPQTSNDAAVFAKANGESEVVETAHPPREEPAADASADMDDLLDDYRDSSVEPDKSVELKSPNASKPGDTEEESTGESEFNDANEHFD</sequence>
<dbReference type="GO" id="GO:0005085">
    <property type="term" value="F:guanyl-nucleotide exchange factor activity"/>
    <property type="evidence" value="ECO:0007669"/>
    <property type="project" value="InterPro"/>
</dbReference>
<protein>
    <recommendedName>
        <fullName evidence="4">GDP/GTP exchange factor Sec2 N-terminal domain-containing protein</fullName>
    </recommendedName>
</protein>
<dbReference type="InterPro" id="IPR009449">
    <property type="entry name" value="Sec2_N"/>
</dbReference>
<feature type="region of interest" description="Disordered" evidence="3">
    <location>
        <begin position="544"/>
        <end position="615"/>
    </location>
</feature>
<keyword evidence="1 2" id="KW-0175">Coiled coil</keyword>
<proteinExistence type="predicted"/>
<accession>W6MW44</accession>
<dbReference type="CDD" id="cd21044">
    <property type="entry name" value="Rab11BD_RAB3IP_like"/>
    <property type="match status" value="1"/>
</dbReference>
<evidence type="ECO:0000256" key="3">
    <source>
        <dbReference type="SAM" id="MobiDB-lite"/>
    </source>
</evidence>
<dbReference type="InterPro" id="IPR040351">
    <property type="entry name" value="RAB3IL/RAB3IP/Sec2"/>
</dbReference>
<feature type="domain" description="GDP/GTP exchange factor Sec2 N-terminal" evidence="4">
    <location>
        <begin position="19"/>
        <end position="154"/>
    </location>
</feature>
<dbReference type="Pfam" id="PF06428">
    <property type="entry name" value="Sec2p"/>
    <property type="match status" value="1"/>
</dbReference>
<feature type="compositionally biased region" description="Low complexity" evidence="3">
    <location>
        <begin position="319"/>
        <end position="333"/>
    </location>
</feature>
<dbReference type="SUPFAM" id="SSF144284">
    <property type="entry name" value="Sec2 N-terminal region"/>
    <property type="match status" value="1"/>
</dbReference>
<dbReference type="AlphaFoldDB" id="W6MW44"/>
<feature type="region of interest" description="Disordered" evidence="3">
    <location>
        <begin position="311"/>
        <end position="337"/>
    </location>
</feature>